<accession>A0ABM8BA85</accession>
<keyword evidence="1" id="KW-1133">Transmembrane helix</keyword>
<proteinExistence type="predicted"/>
<dbReference type="Proteomes" id="UP001321766">
    <property type="component" value="Chromosome"/>
</dbReference>
<reference evidence="3 4" key="1">
    <citation type="journal article" date="2023" name="Microbiol. Spectr.">
        <title>Symbiosis of Carpenter Bees with Uncharacterized Lactic Acid Bacteria Showing NAD Auxotrophy.</title>
        <authorList>
            <person name="Kawasaki S."/>
            <person name="Ozawa K."/>
            <person name="Mori T."/>
            <person name="Yamamoto A."/>
            <person name="Ito M."/>
            <person name="Ohkuma M."/>
            <person name="Sakamoto M."/>
            <person name="Matsutani M."/>
        </authorList>
    </citation>
    <scope>NUCLEOTIDE SEQUENCE [LARGE SCALE GENOMIC DNA]</scope>
    <source>
        <strain evidence="3 4">Kim37-2</strain>
    </source>
</reference>
<dbReference type="EMBL" id="AP026798">
    <property type="protein sequence ID" value="BDR53777.1"/>
    <property type="molecule type" value="Genomic_DNA"/>
</dbReference>
<organism evidence="3 4">
    <name type="scientific">Bombiscardovia nodaiensis</name>
    <dbReference type="NCBI Taxonomy" id="2932181"/>
    <lineage>
        <taxon>Bacteria</taxon>
        <taxon>Bacillati</taxon>
        <taxon>Actinomycetota</taxon>
        <taxon>Actinomycetes</taxon>
        <taxon>Bifidobacteriales</taxon>
        <taxon>Bifidobacteriaceae</taxon>
        <taxon>Bombiscardovia</taxon>
    </lineage>
</organism>
<keyword evidence="4" id="KW-1185">Reference proteome</keyword>
<dbReference type="Pfam" id="PF07811">
    <property type="entry name" value="TadE"/>
    <property type="match status" value="1"/>
</dbReference>
<evidence type="ECO:0000259" key="2">
    <source>
        <dbReference type="Pfam" id="PF07811"/>
    </source>
</evidence>
<keyword evidence="1" id="KW-0472">Membrane</keyword>
<dbReference type="InterPro" id="IPR012495">
    <property type="entry name" value="TadE-like_dom"/>
</dbReference>
<protein>
    <recommendedName>
        <fullName evidence="2">TadE-like domain-containing protein</fullName>
    </recommendedName>
</protein>
<feature type="transmembrane region" description="Helical" evidence="1">
    <location>
        <begin position="20"/>
        <end position="38"/>
    </location>
</feature>
<gene>
    <name evidence="3" type="ORF">KIM372_16840</name>
</gene>
<dbReference type="InterPro" id="IPR049790">
    <property type="entry name" value="Rv3655c/TadE"/>
</dbReference>
<keyword evidence="1" id="KW-0812">Transmembrane</keyword>
<name>A0ABM8BA85_9BIFI</name>
<sequence>MAFAWPAQGKSDCGSVTAEFAVILPAVVAVAALLLVLTQTVTVSLNCQDAARYAAREVVVNQGGGDPAAVAKKVAGPKAEVTLQRANQSVSVVVSCPVVAGPFGVLPPHVSGSAVGMLNE</sequence>
<dbReference type="NCBIfam" id="NF041390">
    <property type="entry name" value="TadE_Rv3655c"/>
    <property type="match status" value="1"/>
</dbReference>
<evidence type="ECO:0000313" key="3">
    <source>
        <dbReference type="EMBL" id="BDR53777.1"/>
    </source>
</evidence>
<feature type="domain" description="TadE-like" evidence="2">
    <location>
        <begin position="14"/>
        <end position="56"/>
    </location>
</feature>
<evidence type="ECO:0000313" key="4">
    <source>
        <dbReference type="Proteomes" id="UP001321766"/>
    </source>
</evidence>
<evidence type="ECO:0000256" key="1">
    <source>
        <dbReference type="SAM" id="Phobius"/>
    </source>
</evidence>